<name>A0A848FEN7_9BURK</name>
<accession>A0A848FEN7</accession>
<comment type="caution">
    <text evidence="1">The sequence shown here is derived from an EMBL/GenBank/DDBJ whole genome shotgun (WGS) entry which is preliminary data.</text>
</comment>
<dbReference type="RefSeq" id="WP_169161271.1">
    <property type="nucleotide sequence ID" value="NZ_JABBFW010000010.1"/>
</dbReference>
<organism evidence="1 2">
    <name type="scientific">Azohydromonas caseinilytica</name>
    <dbReference type="NCBI Taxonomy" id="2728836"/>
    <lineage>
        <taxon>Bacteria</taxon>
        <taxon>Pseudomonadati</taxon>
        <taxon>Pseudomonadota</taxon>
        <taxon>Betaproteobacteria</taxon>
        <taxon>Burkholderiales</taxon>
        <taxon>Sphaerotilaceae</taxon>
        <taxon>Azohydromonas</taxon>
    </lineage>
</organism>
<keyword evidence="2" id="KW-1185">Reference proteome</keyword>
<sequence>MDTTLTSTGCFGGPHPEYEKAMADLERRAARGEVTLAQARHEIFALRERYTAGQPCALWRRSETH</sequence>
<reference evidence="1 2" key="1">
    <citation type="submission" date="2020-04" db="EMBL/GenBank/DDBJ databases">
        <title>Azohydromonas sp. isolated from soil.</title>
        <authorList>
            <person name="Dahal R.H."/>
        </authorList>
    </citation>
    <scope>NUCLEOTIDE SEQUENCE [LARGE SCALE GENOMIC DNA]</scope>
    <source>
        <strain evidence="1 2">G-1-1-14</strain>
    </source>
</reference>
<dbReference type="Proteomes" id="UP000574067">
    <property type="component" value="Unassembled WGS sequence"/>
</dbReference>
<gene>
    <name evidence="1" type="ORF">HHL10_15370</name>
</gene>
<evidence type="ECO:0000313" key="1">
    <source>
        <dbReference type="EMBL" id="NML16361.1"/>
    </source>
</evidence>
<dbReference type="AlphaFoldDB" id="A0A848FEN7"/>
<proteinExistence type="predicted"/>
<evidence type="ECO:0000313" key="2">
    <source>
        <dbReference type="Proteomes" id="UP000574067"/>
    </source>
</evidence>
<dbReference type="EMBL" id="JABBFW010000010">
    <property type="protein sequence ID" value="NML16361.1"/>
    <property type="molecule type" value="Genomic_DNA"/>
</dbReference>
<protein>
    <submittedName>
        <fullName evidence="1">Uncharacterized protein</fullName>
    </submittedName>
</protein>